<feature type="region of interest" description="Disordered" evidence="1">
    <location>
        <begin position="151"/>
        <end position="176"/>
    </location>
</feature>
<feature type="region of interest" description="Disordered" evidence="1">
    <location>
        <begin position="1"/>
        <end position="31"/>
    </location>
</feature>
<feature type="compositionally biased region" description="Polar residues" evidence="1">
    <location>
        <begin position="161"/>
        <end position="171"/>
    </location>
</feature>
<dbReference type="EnsemblMetazoa" id="GAUT003516-RA">
    <property type="protein sequence ID" value="GAUT003516-PA"/>
    <property type="gene ID" value="GAUT003516"/>
</dbReference>
<name>A0A1A9UFT6_GLOAU</name>
<accession>A0A1A9UFT6</accession>
<evidence type="ECO:0000256" key="1">
    <source>
        <dbReference type="SAM" id="MobiDB-lite"/>
    </source>
</evidence>
<reference evidence="2" key="1">
    <citation type="submission" date="2020-05" db="UniProtKB">
        <authorList>
            <consortium name="EnsemblMetazoa"/>
        </authorList>
    </citation>
    <scope>IDENTIFICATION</scope>
    <source>
        <strain evidence="2">TTRI</strain>
    </source>
</reference>
<proteinExistence type="predicted"/>
<sequence>MSIQDESVPPDFDLDCSAVRDNVNQSTSLPVNDKYELTTTTNACSSSEISGQTNASEPADAAESTNKRPAYSRNTPSKAFSYQDIHSEYTKKRFKHVESKVAQYIAHMKVQDAKRRNSQQFLRYRSLPETLGESREQHLNIINTSQKFMFPRHNAGDANNRPAQKNESASESLKHVDKDTYAQLLSDKERNDYLQSKLDEKNAENWRLKRNIDYMRFELTQCKDKLQQTTVKLQNAQALPDSYGRVSALGMEKRQLWQCRSDKFTKATQTDLPLSPSTTPDSNNNGYDYKGLGVRAPLVVKMPKIVTTIQPISLNFGSATEREKHDHDLNTTMNVLRQSSHDLSTRKRLELACSGNKAPNHFIDSFNTSSHLELTTSSEGVAATQQHQTDQDQLMHHTNCLQYLNYDKNGNANADSIYATDESKLSIMASDGAGKARSTRKRRSLHSRMVRLFRSCIRCNNSNHTLDSTSNNQRQQQSYTQIPLLEKSFKNYCRNEHRAAV</sequence>
<dbReference type="AlphaFoldDB" id="A0A1A9UFT6"/>
<evidence type="ECO:0000313" key="2">
    <source>
        <dbReference type="EnsemblMetazoa" id="GAUT003516-PA"/>
    </source>
</evidence>
<feature type="compositionally biased region" description="Polar residues" evidence="1">
    <location>
        <begin position="43"/>
        <end position="56"/>
    </location>
</feature>
<dbReference type="Proteomes" id="UP000078200">
    <property type="component" value="Unassembled WGS sequence"/>
</dbReference>
<feature type="region of interest" description="Disordered" evidence="1">
    <location>
        <begin position="43"/>
        <end position="79"/>
    </location>
</feature>
<dbReference type="STRING" id="7395.A0A1A9UFT6"/>
<evidence type="ECO:0000313" key="3">
    <source>
        <dbReference type="Proteomes" id="UP000078200"/>
    </source>
</evidence>
<dbReference type="VEuPathDB" id="VectorBase:GAUT003516"/>
<protein>
    <recommendedName>
        <fullName evidence="4">Protein swallow</fullName>
    </recommendedName>
</protein>
<evidence type="ECO:0008006" key="4">
    <source>
        <dbReference type="Google" id="ProtNLM"/>
    </source>
</evidence>
<keyword evidence="3" id="KW-1185">Reference proteome</keyword>
<organism evidence="2 3">
    <name type="scientific">Glossina austeni</name>
    <name type="common">Savannah tsetse fly</name>
    <dbReference type="NCBI Taxonomy" id="7395"/>
    <lineage>
        <taxon>Eukaryota</taxon>
        <taxon>Metazoa</taxon>
        <taxon>Ecdysozoa</taxon>
        <taxon>Arthropoda</taxon>
        <taxon>Hexapoda</taxon>
        <taxon>Insecta</taxon>
        <taxon>Pterygota</taxon>
        <taxon>Neoptera</taxon>
        <taxon>Endopterygota</taxon>
        <taxon>Diptera</taxon>
        <taxon>Brachycera</taxon>
        <taxon>Muscomorpha</taxon>
        <taxon>Hippoboscoidea</taxon>
        <taxon>Glossinidae</taxon>
        <taxon>Glossina</taxon>
    </lineage>
</organism>